<dbReference type="CDD" id="cd01472">
    <property type="entry name" value="vWA_collagen"/>
    <property type="match status" value="1"/>
</dbReference>
<dbReference type="AlphaFoldDB" id="A0A9J7N7J0"/>
<evidence type="ECO:0000313" key="7">
    <source>
        <dbReference type="Proteomes" id="UP000001554"/>
    </source>
</evidence>
<reference evidence="7" key="1">
    <citation type="journal article" date="2020" name="Nat. Ecol. Evol.">
        <title>Deeply conserved synteny resolves early events in vertebrate evolution.</title>
        <authorList>
            <person name="Simakov O."/>
            <person name="Marletaz F."/>
            <person name="Yue J.X."/>
            <person name="O'Connell B."/>
            <person name="Jenkins J."/>
            <person name="Brandt A."/>
            <person name="Calef R."/>
            <person name="Tung C.H."/>
            <person name="Huang T.K."/>
            <person name="Schmutz J."/>
            <person name="Satoh N."/>
            <person name="Yu J.K."/>
            <person name="Putnam N.H."/>
            <person name="Green R.E."/>
            <person name="Rokhsar D.S."/>
        </authorList>
    </citation>
    <scope>NUCLEOTIDE SEQUENCE [LARGE SCALE GENOMIC DNA]</scope>
    <source>
        <strain evidence="7">S238N-H82</strain>
    </source>
</reference>
<evidence type="ECO:0000256" key="4">
    <source>
        <dbReference type="ARBA" id="ARBA00022737"/>
    </source>
</evidence>
<dbReference type="SUPFAM" id="SSF53300">
    <property type="entry name" value="vWA-like"/>
    <property type="match status" value="2"/>
</dbReference>
<protein>
    <submittedName>
        <fullName evidence="8">Collagen alpha-6(VI) chain-like</fullName>
    </submittedName>
</protein>
<proteinExistence type="predicted"/>
<evidence type="ECO:0000256" key="2">
    <source>
        <dbReference type="ARBA" id="ARBA00022525"/>
    </source>
</evidence>
<keyword evidence="4" id="KW-0677">Repeat</keyword>
<comment type="subcellular location">
    <subcellularLocation>
        <location evidence="1">Secreted</location>
    </subcellularLocation>
</comment>
<dbReference type="GeneID" id="118427035"/>
<evidence type="ECO:0000256" key="3">
    <source>
        <dbReference type="ARBA" id="ARBA00022729"/>
    </source>
</evidence>
<evidence type="ECO:0000313" key="8">
    <source>
        <dbReference type="RefSeq" id="XP_035692566.1"/>
    </source>
</evidence>
<dbReference type="KEGG" id="bfo:118427035"/>
<dbReference type="InterPro" id="IPR036465">
    <property type="entry name" value="vWFA_dom_sf"/>
</dbReference>
<keyword evidence="5" id="KW-0325">Glycoprotein</keyword>
<dbReference type="PROSITE" id="PS50234">
    <property type="entry name" value="VWFA"/>
    <property type="match status" value="2"/>
</dbReference>
<dbReference type="OMA" id="ERTCTMI"/>
<dbReference type="SMART" id="SM00327">
    <property type="entry name" value="VWA"/>
    <property type="match status" value="2"/>
</dbReference>
<dbReference type="PRINTS" id="PR00453">
    <property type="entry name" value="VWFADOMAIN"/>
</dbReference>
<dbReference type="InterPro" id="IPR052229">
    <property type="entry name" value="Collagen-VI/PIF"/>
</dbReference>
<dbReference type="InterPro" id="IPR002035">
    <property type="entry name" value="VWF_A"/>
</dbReference>
<name>A0A9J7N7J0_BRAFL</name>
<sequence>MWQVLGCDLDEIKEAPLCNVQVDLVFVLDGTGSVGATNFEKMKTFVQKMISDFELGPEGTRIGVVVYSHRASLEISLDAYDDQEALNGARDGVRKVAVILTDGVSYDDPAEPAQSMRKAAIITYAVGIGSNLDRDQLDVIAGVPDNLFVLDDFSMLDNLRTTLPTQVCDASTSEQILIRIVITSVRFDVSLLNGNSTEFQTLFAQINRAFIGFFPGVPGFTAPLVSLAPGPDDNSVVAMCLGSVPAFATNTVRTGLLNASEELNNLTLNTALTSVVAVLSQFSPSIGSVDIVSLRVTQILPGSTAATTSVDVEVVATTSAVSAVQTRLTNITAPGQVLGGASIITSQVALTAPLCNVQVDLVFVLDGTGSVGATNFEKMKTFVQKMISDFDLGPEATRIGVVVYSNRASLEISLDAYDDQEALQDAVADIAYPGGYTLTGAAIDYTTTFAFSTRNGARDGVRKVAVILTDGVSYDDPAEPAQSMRKAAIITYAVGIGSNLDRDQLDVIAGVPDNLFVLDDFSMLDNLRTTLPTQVCDASTSEQILIRIVITSVRFDVSLLNGNSTAFRALFAQINRAFIGFLPGVPGFTAPLVSLAPGPGDDSVVAMCLGSVPAFASNTVRTGLLNAQLNNLTVNRALTSVVAVPR</sequence>
<gene>
    <name evidence="8" type="primary">LOC118427035</name>
</gene>
<dbReference type="Proteomes" id="UP000001554">
    <property type="component" value="Chromosome 12"/>
</dbReference>
<organism evidence="7 8">
    <name type="scientific">Branchiostoma floridae</name>
    <name type="common">Florida lancelet</name>
    <name type="synonym">Amphioxus</name>
    <dbReference type="NCBI Taxonomy" id="7739"/>
    <lineage>
        <taxon>Eukaryota</taxon>
        <taxon>Metazoa</taxon>
        <taxon>Chordata</taxon>
        <taxon>Cephalochordata</taxon>
        <taxon>Leptocardii</taxon>
        <taxon>Amphioxiformes</taxon>
        <taxon>Branchiostomatidae</taxon>
        <taxon>Branchiostoma</taxon>
    </lineage>
</organism>
<keyword evidence="2" id="KW-0964">Secreted</keyword>
<keyword evidence="7" id="KW-1185">Reference proteome</keyword>
<feature type="domain" description="VWFA" evidence="6">
    <location>
        <begin position="23"/>
        <end position="163"/>
    </location>
</feature>
<evidence type="ECO:0000256" key="5">
    <source>
        <dbReference type="ARBA" id="ARBA00023180"/>
    </source>
</evidence>
<evidence type="ECO:0000256" key="1">
    <source>
        <dbReference type="ARBA" id="ARBA00004613"/>
    </source>
</evidence>
<dbReference type="PANTHER" id="PTHR22588">
    <property type="entry name" value="VWFA DOMAIN-CONTAINING PROTEIN"/>
    <property type="match status" value="1"/>
</dbReference>
<dbReference type="GO" id="GO:0005576">
    <property type="term" value="C:extracellular region"/>
    <property type="evidence" value="ECO:0007669"/>
    <property type="project" value="UniProtKB-SubCell"/>
</dbReference>
<feature type="domain" description="VWFA" evidence="6">
    <location>
        <begin position="360"/>
        <end position="531"/>
    </location>
</feature>
<dbReference type="PANTHER" id="PTHR22588:SF3">
    <property type="entry name" value="VWFA DOMAIN-CONTAINING PROTEIN"/>
    <property type="match status" value="1"/>
</dbReference>
<keyword evidence="3" id="KW-0732">Signal</keyword>
<evidence type="ECO:0000259" key="6">
    <source>
        <dbReference type="PROSITE" id="PS50234"/>
    </source>
</evidence>
<dbReference type="RefSeq" id="XP_035692566.1">
    <property type="nucleotide sequence ID" value="XM_035836673.1"/>
</dbReference>
<reference evidence="8" key="2">
    <citation type="submission" date="2025-08" db="UniProtKB">
        <authorList>
            <consortium name="RefSeq"/>
        </authorList>
    </citation>
    <scope>IDENTIFICATION</scope>
    <source>
        <strain evidence="8">S238N-H82</strain>
        <tissue evidence="8">Testes</tissue>
    </source>
</reference>
<accession>A0A9J7N7J0</accession>
<dbReference type="Pfam" id="PF00092">
    <property type="entry name" value="VWA"/>
    <property type="match status" value="3"/>
</dbReference>
<dbReference type="OrthoDB" id="10256829at2759"/>
<dbReference type="Gene3D" id="3.40.50.410">
    <property type="entry name" value="von Willebrand factor, type A domain"/>
    <property type="match status" value="3"/>
</dbReference>
<dbReference type="FunFam" id="3.40.50.410:FF:000004">
    <property type="entry name" value="collagen alpha-6(VI) chain"/>
    <property type="match status" value="1"/>
</dbReference>